<feature type="domain" description="Putative zinc-finger" evidence="1">
    <location>
        <begin position="13"/>
        <end position="45"/>
    </location>
</feature>
<protein>
    <submittedName>
        <fullName evidence="3">Zf-HC2 domain-containing protein</fullName>
    </submittedName>
</protein>
<proteinExistence type="predicted"/>
<feature type="domain" description="Fervidolysin-like N-terminal prodomain" evidence="2">
    <location>
        <begin position="121"/>
        <end position="198"/>
    </location>
</feature>
<evidence type="ECO:0000259" key="1">
    <source>
        <dbReference type="Pfam" id="PF13490"/>
    </source>
</evidence>
<dbReference type="InterPro" id="IPR027383">
    <property type="entry name" value="Znf_put"/>
</dbReference>
<name>A0ABW0MPT9_9BURK</name>
<comment type="caution">
    <text evidence="3">The sequence shown here is derived from an EMBL/GenBank/DDBJ whole genome shotgun (WGS) entry which is preliminary data.</text>
</comment>
<reference evidence="4" key="1">
    <citation type="journal article" date="2019" name="Int. J. Syst. Evol. Microbiol.">
        <title>The Global Catalogue of Microorganisms (GCM) 10K type strain sequencing project: providing services to taxonomists for standard genome sequencing and annotation.</title>
        <authorList>
            <consortium name="The Broad Institute Genomics Platform"/>
            <consortium name="The Broad Institute Genome Sequencing Center for Infectious Disease"/>
            <person name="Wu L."/>
            <person name="Ma J."/>
        </authorList>
    </citation>
    <scope>NUCLEOTIDE SEQUENCE [LARGE SCALE GENOMIC DNA]</scope>
    <source>
        <strain evidence="4">CCUG 43111</strain>
    </source>
</reference>
<dbReference type="InterPro" id="IPR041916">
    <property type="entry name" value="Anti_sigma_zinc_sf"/>
</dbReference>
<evidence type="ECO:0000259" key="2">
    <source>
        <dbReference type="Pfam" id="PF22148"/>
    </source>
</evidence>
<dbReference type="Pfam" id="PF13490">
    <property type="entry name" value="zf-HC2"/>
    <property type="match status" value="1"/>
</dbReference>
<evidence type="ECO:0000313" key="3">
    <source>
        <dbReference type="EMBL" id="MFC5479017.1"/>
    </source>
</evidence>
<evidence type="ECO:0000313" key="4">
    <source>
        <dbReference type="Proteomes" id="UP001596101"/>
    </source>
</evidence>
<dbReference type="Pfam" id="PF22148">
    <property type="entry name" value="Fervidolysin_NPro-like"/>
    <property type="match status" value="1"/>
</dbReference>
<dbReference type="Gene3D" id="1.10.10.1320">
    <property type="entry name" value="Anti-sigma factor, zinc-finger domain"/>
    <property type="match status" value="1"/>
</dbReference>
<dbReference type="Proteomes" id="UP001596101">
    <property type="component" value="Unassembled WGS sequence"/>
</dbReference>
<dbReference type="EMBL" id="JBHSMR010000013">
    <property type="protein sequence ID" value="MFC5479017.1"/>
    <property type="molecule type" value="Genomic_DNA"/>
</dbReference>
<gene>
    <name evidence="3" type="ORF">ACFPQ5_12485</name>
</gene>
<organism evidence="3 4">
    <name type="scientific">Massilia suwonensis</name>
    <dbReference type="NCBI Taxonomy" id="648895"/>
    <lineage>
        <taxon>Bacteria</taxon>
        <taxon>Pseudomonadati</taxon>
        <taxon>Pseudomonadota</taxon>
        <taxon>Betaproteobacteria</taxon>
        <taxon>Burkholderiales</taxon>
        <taxon>Oxalobacteraceae</taxon>
        <taxon>Telluria group</taxon>
        <taxon>Massilia</taxon>
    </lineage>
</organism>
<keyword evidence="4" id="KW-1185">Reference proteome</keyword>
<accession>A0ABW0MPT9</accession>
<dbReference type="InterPro" id="IPR054399">
    <property type="entry name" value="Fervidolysin-like_N_prodom"/>
</dbReference>
<dbReference type="RefSeq" id="WP_379755746.1">
    <property type="nucleotide sequence ID" value="NZ_JBHSMR010000013.1"/>
</dbReference>
<sequence length="205" mass="21830">MNARANPDDAHRATQENLPWLLSGRLGGEDRALAEAHLADCAACRADLVTLRRLRAAAELPDPPCDPDAALTKLFDRIDAPVVGRPPAAANDPRWLRRAALAQCGVIVLLAALLIWRGDASDAYRGLGAAPAVQGQAVVVFRPETSERELRRIVQASGARIVDGPTVTDAWVLALPQEDAAELLARLRAEPAVLLAEPLGAEGRP</sequence>